<sequence length="482" mass="51440">MKTYRRLPTTKRRRTREHAPAVERRIDIGTTTTQVIFSRLELVNRAAVSQVPRYEFIKRDISWQSPVFFTPVDKQGELKEAELEALILAQYRAAGIAPQAVDSGAIIITGESAKTRNARPAVMALSQSLGDFVVASAGPHLESVIAGHGAGAQTLSRQRMCRVLNIDIGGGTSNYALFDAGNVSATACLNVGGRLLETDAQGRVVHAHPPGQRIVDALFGAGTNVLALTAGQLSQVARRMAALIVEVIDGTLSPLAQGLMQTEVLPAGIQPEVITLSGGVGECYRHQPADPFCFSDIGPLLATALHEHPRLREMNVQFPTQTVRATVIGAGAHTLSLSGSTIWLEGVPLPLRNLPVAIPQDAADLPNAWLQALTQLDLAPEADAYVLALPASLPVRYATLLTVIDALLAFVARFPNPRPLLLVAEQDFGKALGMLLRPQLPHLPLAVIDEVSIRAGDYIDIGTPLFGGSVVPVTVKSLAFPS</sequence>
<accession>A0A2X3EJ85</accession>
<dbReference type="SUPFAM" id="SSF53067">
    <property type="entry name" value="Actin-like ATPase domain"/>
    <property type="match status" value="1"/>
</dbReference>
<gene>
    <name evidence="2" type="ORF">NCTC13465_02498</name>
</gene>
<dbReference type="EMBL" id="UAWQ01000016">
    <property type="protein sequence ID" value="SQC44002.1"/>
    <property type="molecule type" value="Genomic_DNA"/>
</dbReference>
<dbReference type="NCBIfam" id="NF007991">
    <property type="entry name" value="PRK10719.1-1"/>
    <property type="match status" value="1"/>
</dbReference>
<dbReference type="PANTHER" id="PTHR32432:SF13">
    <property type="entry name" value="ETHANOLAMINE AMMONIA-LYASE REACTIVASE EUTA"/>
    <property type="match status" value="1"/>
</dbReference>
<name>A0A2X3EJ85_KLEPN</name>
<proteinExistence type="predicted"/>
<dbReference type="InterPro" id="IPR043129">
    <property type="entry name" value="ATPase_NBD"/>
</dbReference>
<dbReference type="UniPathway" id="UPA00560"/>
<dbReference type="PANTHER" id="PTHR32432">
    <property type="entry name" value="CELL DIVISION PROTEIN FTSA-RELATED"/>
    <property type="match status" value="1"/>
</dbReference>
<dbReference type="NCBIfam" id="NF007993">
    <property type="entry name" value="PRK10719.1-4"/>
    <property type="match status" value="1"/>
</dbReference>
<evidence type="ECO:0000313" key="3">
    <source>
        <dbReference type="Proteomes" id="UP000251721"/>
    </source>
</evidence>
<organism evidence="2 3">
    <name type="scientific">Klebsiella pneumoniae</name>
    <dbReference type="NCBI Taxonomy" id="573"/>
    <lineage>
        <taxon>Bacteria</taxon>
        <taxon>Pseudomonadati</taxon>
        <taxon>Pseudomonadota</taxon>
        <taxon>Gammaproteobacteria</taxon>
        <taxon>Enterobacterales</taxon>
        <taxon>Enterobacteriaceae</taxon>
        <taxon>Klebsiella/Raoultella group</taxon>
        <taxon>Klebsiella</taxon>
        <taxon>Klebsiella pneumoniae complex</taxon>
    </lineage>
</organism>
<dbReference type="Pfam" id="PF06277">
    <property type="entry name" value="EutA"/>
    <property type="match status" value="1"/>
</dbReference>
<reference evidence="2 3" key="1">
    <citation type="submission" date="2018-06" db="EMBL/GenBank/DDBJ databases">
        <authorList>
            <consortium name="Pathogen Informatics"/>
            <person name="Doyle S."/>
        </authorList>
    </citation>
    <scope>NUCLEOTIDE SEQUENCE [LARGE SCALE GENOMIC DNA]</scope>
    <source>
        <strain evidence="2 3">NCTC13465</strain>
    </source>
</reference>
<dbReference type="GO" id="GO:0046336">
    <property type="term" value="P:ethanolamine catabolic process"/>
    <property type="evidence" value="ECO:0007669"/>
    <property type="project" value="UniProtKB-UniRule"/>
</dbReference>
<dbReference type="Proteomes" id="UP000251721">
    <property type="component" value="Unassembled WGS sequence"/>
</dbReference>
<protein>
    <recommendedName>
        <fullName evidence="1">Ethanolamine ammonia-lyase reactivase</fullName>
    </recommendedName>
</protein>
<evidence type="ECO:0000313" key="2">
    <source>
        <dbReference type="EMBL" id="SQC44002.1"/>
    </source>
</evidence>
<comment type="pathway">
    <text evidence="1">Amine and polyamine degradation; ethanolamine degradation.</text>
</comment>
<dbReference type="InterPro" id="IPR009377">
    <property type="entry name" value="EutA"/>
</dbReference>
<dbReference type="InterPro" id="IPR050696">
    <property type="entry name" value="FtsA/MreB"/>
</dbReference>
<dbReference type="AlphaFoldDB" id="A0A2X3EJ85"/>
<evidence type="ECO:0000256" key="1">
    <source>
        <dbReference type="PIRNR" id="PIRNR012293"/>
    </source>
</evidence>
<dbReference type="PIRSF" id="PIRSF012293">
    <property type="entry name" value="EutA"/>
    <property type="match status" value="1"/>
</dbReference>